<dbReference type="EMBL" id="SMAR01000017">
    <property type="protein sequence ID" value="TCT37700.1"/>
    <property type="molecule type" value="Genomic_DNA"/>
</dbReference>
<name>A0A4R3NQG6_9HYPH</name>
<organism evidence="1 2">
    <name type="scientific">Martelella mediterranea</name>
    <dbReference type="NCBI Taxonomy" id="293089"/>
    <lineage>
        <taxon>Bacteria</taxon>
        <taxon>Pseudomonadati</taxon>
        <taxon>Pseudomonadota</taxon>
        <taxon>Alphaproteobacteria</taxon>
        <taxon>Hyphomicrobiales</taxon>
        <taxon>Aurantimonadaceae</taxon>
        <taxon>Martelella</taxon>
    </lineage>
</organism>
<sequence>MKFILTDIDRYWWPVVVRVPDPERAGRYLEQELEVFFEPESQDEAIARLEKSETLKTAREQIEHERQQLTDVVKGWRGVEDDDGNPFTFTADNFKRAINKSWFRQALYRAYRESLSGEEARLGN</sequence>
<protein>
    <submittedName>
        <fullName evidence="1">Uncharacterized protein</fullName>
    </submittedName>
</protein>
<dbReference type="AlphaFoldDB" id="A0A4R3NQG6"/>
<dbReference type="RefSeq" id="WP_132311925.1">
    <property type="nucleotide sequence ID" value="NZ_SMAR01000017.1"/>
</dbReference>
<keyword evidence="2" id="KW-1185">Reference proteome</keyword>
<proteinExistence type="predicted"/>
<dbReference type="Proteomes" id="UP000295097">
    <property type="component" value="Unassembled WGS sequence"/>
</dbReference>
<evidence type="ECO:0000313" key="2">
    <source>
        <dbReference type="Proteomes" id="UP000295097"/>
    </source>
</evidence>
<comment type="caution">
    <text evidence="1">The sequence shown here is derived from an EMBL/GenBank/DDBJ whole genome shotgun (WGS) entry which is preliminary data.</text>
</comment>
<evidence type="ECO:0000313" key="1">
    <source>
        <dbReference type="EMBL" id="TCT37700.1"/>
    </source>
</evidence>
<gene>
    <name evidence="1" type="ORF">EDC90_101790</name>
</gene>
<accession>A0A4R3NQG6</accession>
<reference evidence="1 2" key="1">
    <citation type="submission" date="2019-03" db="EMBL/GenBank/DDBJ databases">
        <title>Freshwater and sediment microbial communities from various areas in North America, analyzing microbe dynamics in response to fracking.</title>
        <authorList>
            <person name="Lamendella R."/>
        </authorList>
    </citation>
    <scope>NUCLEOTIDE SEQUENCE [LARGE SCALE GENOMIC DNA]</scope>
    <source>
        <strain evidence="1 2">175.2</strain>
    </source>
</reference>
<dbReference type="OrthoDB" id="7690128at2"/>